<evidence type="ECO:0000259" key="1">
    <source>
        <dbReference type="SMART" id="SM00829"/>
    </source>
</evidence>
<protein>
    <submittedName>
        <fullName evidence="2">Zinc-binding alcohol dehydrogenase</fullName>
    </submittedName>
</protein>
<dbReference type="Gene3D" id="3.90.180.10">
    <property type="entry name" value="Medium-chain alcohol dehydrogenases, catalytic domain"/>
    <property type="match status" value="1"/>
</dbReference>
<dbReference type="InterPro" id="IPR011032">
    <property type="entry name" value="GroES-like_sf"/>
</dbReference>
<feature type="non-terminal residue" evidence="2">
    <location>
        <position position="1"/>
    </location>
</feature>
<dbReference type="Pfam" id="PF08240">
    <property type="entry name" value="ADH_N"/>
    <property type="match status" value="1"/>
</dbReference>
<gene>
    <name evidence="2" type="ORF">EXIGLDRAFT_638003</name>
</gene>
<dbReference type="Pfam" id="PF00107">
    <property type="entry name" value="ADH_zinc_N"/>
    <property type="match status" value="1"/>
</dbReference>
<dbReference type="SUPFAM" id="SSF50129">
    <property type="entry name" value="GroES-like"/>
    <property type="match status" value="1"/>
</dbReference>
<dbReference type="PANTHER" id="PTHR45033:SF2">
    <property type="entry name" value="ZINC-TYPE ALCOHOL DEHYDROGENASE-LIKE PROTEIN C1773.06C"/>
    <property type="match status" value="1"/>
</dbReference>
<dbReference type="InterPro" id="IPR020843">
    <property type="entry name" value="ER"/>
</dbReference>
<dbReference type="OrthoDB" id="9930022at2759"/>
<name>A0A166BJZ1_EXIGL</name>
<organism evidence="2 3">
    <name type="scientific">Exidia glandulosa HHB12029</name>
    <dbReference type="NCBI Taxonomy" id="1314781"/>
    <lineage>
        <taxon>Eukaryota</taxon>
        <taxon>Fungi</taxon>
        <taxon>Dikarya</taxon>
        <taxon>Basidiomycota</taxon>
        <taxon>Agaricomycotina</taxon>
        <taxon>Agaricomycetes</taxon>
        <taxon>Auriculariales</taxon>
        <taxon>Exidiaceae</taxon>
        <taxon>Exidia</taxon>
    </lineage>
</organism>
<dbReference type="InterPro" id="IPR013149">
    <property type="entry name" value="ADH-like_C"/>
</dbReference>
<dbReference type="InterPro" id="IPR013154">
    <property type="entry name" value="ADH-like_N"/>
</dbReference>
<dbReference type="Gene3D" id="3.40.50.720">
    <property type="entry name" value="NAD(P)-binding Rossmann-like Domain"/>
    <property type="match status" value="1"/>
</dbReference>
<dbReference type="CDD" id="cd08276">
    <property type="entry name" value="MDR7"/>
    <property type="match status" value="1"/>
</dbReference>
<dbReference type="PANTHER" id="PTHR45033">
    <property type="match status" value="1"/>
</dbReference>
<sequence>MKQFWWPGKVNGYENLELREVPVPKPGTGEVLVKIRAVSLNFRDLLIASGRQYVGDALQGLTPGGDFAGEVVSTGGDSAWKAGDKVVATFFLGDIGTGLTDEVRLTALGAGNQGTLTEYRVFPASALLRIPVHMSFEEAATLSCAGTTAYTSLLCGPAPLKAGQTVVVQGTGGVSLFAAQIAIAAGAHVIATSSSDEKLKFVKSLGVHDVINYKTTPAWESRVLELTAGKGADLIVDVIGGESVSKSLSAIRLGGQVIIIGILGNTSSPPDLLRKIMMKNALVRGVTVGDVVMFRELMHLLELHKIKPNVGKVFEFEKTKEAFQCLEKQDFIGKVVIQVAKD</sequence>
<dbReference type="Proteomes" id="UP000077266">
    <property type="component" value="Unassembled WGS sequence"/>
</dbReference>
<keyword evidence="3" id="KW-1185">Reference proteome</keyword>
<evidence type="ECO:0000313" key="2">
    <source>
        <dbReference type="EMBL" id="KZW01780.1"/>
    </source>
</evidence>
<reference evidence="2 3" key="1">
    <citation type="journal article" date="2016" name="Mol. Biol. Evol.">
        <title>Comparative Genomics of Early-Diverging Mushroom-Forming Fungi Provides Insights into the Origins of Lignocellulose Decay Capabilities.</title>
        <authorList>
            <person name="Nagy L.G."/>
            <person name="Riley R."/>
            <person name="Tritt A."/>
            <person name="Adam C."/>
            <person name="Daum C."/>
            <person name="Floudas D."/>
            <person name="Sun H."/>
            <person name="Yadav J.S."/>
            <person name="Pangilinan J."/>
            <person name="Larsson K.H."/>
            <person name="Matsuura K."/>
            <person name="Barry K."/>
            <person name="Labutti K."/>
            <person name="Kuo R."/>
            <person name="Ohm R.A."/>
            <person name="Bhattacharya S.S."/>
            <person name="Shirouzu T."/>
            <person name="Yoshinaga Y."/>
            <person name="Martin F.M."/>
            <person name="Grigoriev I.V."/>
            <person name="Hibbett D.S."/>
        </authorList>
    </citation>
    <scope>NUCLEOTIDE SEQUENCE [LARGE SCALE GENOMIC DNA]</scope>
    <source>
        <strain evidence="2 3">HHB12029</strain>
    </source>
</reference>
<evidence type="ECO:0000313" key="3">
    <source>
        <dbReference type="Proteomes" id="UP000077266"/>
    </source>
</evidence>
<dbReference type="InterPro" id="IPR052711">
    <property type="entry name" value="Zinc_ADH-like"/>
</dbReference>
<proteinExistence type="predicted"/>
<dbReference type="EMBL" id="KV425891">
    <property type="protein sequence ID" value="KZW01780.1"/>
    <property type="molecule type" value="Genomic_DNA"/>
</dbReference>
<dbReference type="GO" id="GO:0016491">
    <property type="term" value="F:oxidoreductase activity"/>
    <property type="evidence" value="ECO:0007669"/>
    <property type="project" value="InterPro"/>
</dbReference>
<dbReference type="SMART" id="SM00829">
    <property type="entry name" value="PKS_ER"/>
    <property type="match status" value="1"/>
</dbReference>
<feature type="domain" description="Enoyl reductase (ER)" evidence="1">
    <location>
        <begin position="12"/>
        <end position="337"/>
    </location>
</feature>
<dbReference type="AlphaFoldDB" id="A0A166BJZ1"/>
<dbReference type="SUPFAM" id="SSF51735">
    <property type="entry name" value="NAD(P)-binding Rossmann-fold domains"/>
    <property type="match status" value="1"/>
</dbReference>
<dbReference type="InterPro" id="IPR036291">
    <property type="entry name" value="NAD(P)-bd_dom_sf"/>
</dbReference>
<dbReference type="InParanoid" id="A0A166BJZ1"/>
<accession>A0A166BJZ1</accession>
<dbReference type="STRING" id="1314781.A0A166BJZ1"/>